<dbReference type="InterPro" id="IPR005119">
    <property type="entry name" value="LysR_subst-bd"/>
</dbReference>
<dbReference type="InterPro" id="IPR058163">
    <property type="entry name" value="LysR-type_TF_proteobact-type"/>
</dbReference>
<dbReference type="FunFam" id="1.10.10.10:FF:000001">
    <property type="entry name" value="LysR family transcriptional regulator"/>
    <property type="match status" value="1"/>
</dbReference>
<evidence type="ECO:0000256" key="3">
    <source>
        <dbReference type="ARBA" id="ARBA00023125"/>
    </source>
</evidence>
<dbReference type="InterPro" id="IPR036390">
    <property type="entry name" value="WH_DNA-bd_sf"/>
</dbReference>
<dbReference type="SUPFAM" id="SSF53850">
    <property type="entry name" value="Periplasmic binding protein-like II"/>
    <property type="match status" value="1"/>
</dbReference>
<dbReference type="Pfam" id="PF00126">
    <property type="entry name" value="HTH_1"/>
    <property type="match status" value="1"/>
</dbReference>
<dbReference type="InterPro" id="IPR036388">
    <property type="entry name" value="WH-like_DNA-bd_sf"/>
</dbReference>
<evidence type="ECO:0000256" key="1">
    <source>
        <dbReference type="ARBA" id="ARBA00009437"/>
    </source>
</evidence>
<dbReference type="PANTHER" id="PTHR30537">
    <property type="entry name" value="HTH-TYPE TRANSCRIPTIONAL REGULATOR"/>
    <property type="match status" value="1"/>
</dbReference>
<dbReference type="InterPro" id="IPR000847">
    <property type="entry name" value="LysR_HTH_N"/>
</dbReference>
<dbReference type="PROSITE" id="PS50931">
    <property type="entry name" value="HTH_LYSR"/>
    <property type="match status" value="1"/>
</dbReference>
<dbReference type="GO" id="GO:0003677">
    <property type="term" value="F:DNA binding"/>
    <property type="evidence" value="ECO:0007669"/>
    <property type="project" value="UniProtKB-KW"/>
</dbReference>
<protein>
    <submittedName>
        <fullName evidence="6">LysR family transcriptional regulator</fullName>
    </submittedName>
</protein>
<keyword evidence="4" id="KW-0804">Transcription</keyword>
<keyword evidence="7" id="KW-1185">Reference proteome</keyword>
<dbReference type="SUPFAM" id="SSF46785">
    <property type="entry name" value="Winged helix' DNA-binding domain"/>
    <property type="match status" value="1"/>
</dbReference>
<proteinExistence type="inferred from homology"/>
<dbReference type="PRINTS" id="PR00039">
    <property type="entry name" value="HTHLYSR"/>
</dbReference>
<reference evidence="6 7" key="1">
    <citation type="submission" date="2017-05" db="EMBL/GenBank/DDBJ databases">
        <title>Acinetobacter populi ANC 5415 (= PBJ7), whole genome shotgun sequencing project.</title>
        <authorList>
            <person name="Nemec A."/>
            <person name="Radolfova-Krizova L."/>
        </authorList>
    </citation>
    <scope>NUCLEOTIDE SEQUENCE [LARGE SCALE GENOMIC DNA]</scope>
    <source>
        <strain evidence="6 7">PBJ7</strain>
    </source>
</reference>
<dbReference type="GO" id="GO:0003700">
    <property type="term" value="F:DNA-binding transcription factor activity"/>
    <property type="evidence" value="ECO:0007669"/>
    <property type="project" value="InterPro"/>
</dbReference>
<name>A0A1Z9YVY5_9GAMM</name>
<comment type="caution">
    <text evidence="6">The sequence shown here is derived from an EMBL/GenBank/DDBJ whole genome shotgun (WGS) entry which is preliminary data.</text>
</comment>
<dbReference type="Pfam" id="PF03466">
    <property type="entry name" value="LysR_substrate"/>
    <property type="match status" value="1"/>
</dbReference>
<evidence type="ECO:0000313" key="6">
    <source>
        <dbReference type="EMBL" id="OUY06402.1"/>
    </source>
</evidence>
<organism evidence="6 7">
    <name type="scientific">Acinetobacter populi</name>
    <dbReference type="NCBI Taxonomy" id="1582270"/>
    <lineage>
        <taxon>Bacteria</taxon>
        <taxon>Pseudomonadati</taxon>
        <taxon>Pseudomonadota</taxon>
        <taxon>Gammaproteobacteria</taxon>
        <taxon>Moraxellales</taxon>
        <taxon>Moraxellaceae</taxon>
        <taxon>Acinetobacter</taxon>
    </lineage>
</organism>
<accession>A0A1Z9YVY5</accession>
<evidence type="ECO:0000259" key="5">
    <source>
        <dbReference type="PROSITE" id="PS50931"/>
    </source>
</evidence>
<comment type="similarity">
    <text evidence="1">Belongs to the LysR transcriptional regulatory family.</text>
</comment>
<dbReference type="Proteomes" id="UP000196536">
    <property type="component" value="Unassembled WGS sequence"/>
</dbReference>
<dbReference type="Gene3D" id="1.10.10.10">
    <property type="entry name" value="Winged helix-like DNA-binding domain superfamily/Winged helix DNA-binding domain"/>
    <property type="match status" value="1"/>
</dbReference>
<evidence type="ECO:0000256" key="2">
    <source>
        <dbReference type="ARBA" id="ARBA00023015"/>
    </source>
</evidence>
<sequence>MSSTISLDSFQSLIYFVTVAEVNSFTKAAEDLGISKSAVGKSISRLEQHLGVQLFYRSTRKMSLTTEGEQYLKSCLDALHTLESAQNTLRANLKDPSGIVRIDMPSAFGRKVMVPILMEMSDEYPQLNFIITFNDKVIDPQDFGFDLAIRFGEVKDSLDIVAKYLNDQQLVLCASTEYLEKNGIPETLEDLHQHQCLVVWRGAKPLGWLLKNETLDDVRFYPKPFHQISDGDAMVDACLLGAGIMQFPYSLVKEHIANKKLQLILTALNPEPTRLSLIWPRTSVLLPGLRHVIKRLMDLSDQHAFK</sequence>
<evidence type="ECO:0000256" key="4">
    <source>
        <dbReference type="ARBA" id="ARBA00023163"/>
    </source>
</evidence>
<dbReference type="PANTHER" id="PTHR30537:SF5">
    <property type="entry name" value="HTH-TYPE TRANSCRIPTIONAL ACTIVATOR TTDR-RELATED"/>
    <property type="match status" value="1"/>
</dbReference>
<dbReference type="OrthoDB" id="8885940at2"/>
<dbReference type="EMBL" id="NEXX01000005">
    <property type="protein sequence ID" value="OUY06402.1"/>
    <property type="molecule type" value="Genomic_DNA"/>
</dbReference>
<dbReference type="Gene3D" id="3.40.190.290">
    <property type="match status" value="1"/>
</dbReference>
<dbReference type="AlphaFoldDB" id="A0A1Z9YVY5"/>
<keyword evidence="2" id="KW-0805">Transcription regulation</keyword>
<feature type="domain" description="HTH lysR-type" evidence="5">
    <location>
        <begin position="8"/>
        <end position="65"/>
    </location>
</feature>
<keyword evidence="3" id="KW-0238">DNA-binding</keyword>
<gene>
    <name evidence="6" type="ORF">CAP51_13345</name>
</gene>
<evidence type="ECO:0000313" key="7">
    <source>
        <dbReference type="Proteomes" id="UP000196536"/>
    </source>
</evidence>